<proteinExistence type="predicted"/>
<name>A0A1X0IQB8_9MYCO</name>
<sequence>MLARLGKRISVLLHRGSGSGSVVIRPQAAALYLPARHWQHKYLDVLADLRVLEAVYNVPPDEQFTPARAHELSRAAEGFFKTCRELADWIKEETGCDAIRHIHHAPGRAFPTPLQLCDAVAQTAKHHTRAPQEGRDPISATAGMVYRGEDGLQADIAWHTTESETYTVDALTLAKECISEWQSYFQNNGLDTTAPEDDLSQLFKGSPWEF</sequence>
<protein>
    <submittedName>
        <fullName evidence="1">Uncharacterized protein</fullName>
    </submittedName>
</protein>
<dbReference type="RefSeq" id="WP_083019013.1">
    <property type="nucleotide sequence ID" value="NZ_MVII01000035.1"/>
</dbReference>
<organism evidence="1 2">
    <name type="scientific">Mycobacteroides saopaulense</name>
    <dbReference type="NCBI Taxonomy" id="1578165"/>
    <lineage>
        <taxon>Bacteria</taxon>
        <taxon>Bacillati</taxon>
        <taxon>Actinomycetota</taxon>
        <taxon>Actinomycetes</taxon>
        <taxon>Mycobacteriales</taxon>
        <taxon>Mycobacteriaceae</taxon>
        <taxon>Mycobacteroides</taxon>
    </lineage>
</organism>
<dbReference type="Proteomes" id="UP000192434">
    <property type="component" value="Unassembled WGS sequence"/>
</dbReference>
<accession>A0A1X0IQB8</accession>
<evidence type="ECO:0000313" key="1">
    <source>
        <dbReference type="EMBL" id="ORB50620.1"/>
    </source>
</evidence>
<comment type="caution">
    <text evidence="1">The sequence shown here is derived from an EMBL/GenBank/DDBJ whole genome shotgun (WGS) entry which is preliminary data.</text>
</comment>
<gene>
    <name evidence="1" type="ORF">BST43_22060</name>
</gene>
<dbReference type="AlphaFoldDB" id="A0A1X0IQB8"/>
<reference evidence="1 2" key="1">
    <citation type="submission" date="2016-12" db="EMBL/GenBank/DDBJ databases">
        <title>The new phylogeny of genus Mycobacterium.</title>
        <authorList>
            <person name="Tortoli E."/>
            <person name="Trovato A."/>
            <person name="Cirillo D.M."/>
        </authorList>
    </citation>
    <scope>NUCLEOTIDE SEQUENCE [LARGE SCALE GENOMIC DNA]</scope>
    <source>
        <strain evidence="1 2">CCUG 66554</strain>
    </source>
</reference>
<dbReference type="OrthoDB" id="4138529at2"/>
<dbReference type="EMBL" id="MVII01000035">
    <property type="protein sequence ID" value="ORB50620.1"/>
    <property type="molecule type" value="Genomic_DNA"/>
</dbReference>
<evidence type="ECO:0000313" key="2">
    <source>
        <dbReference type="Proteomes" id="UP000192434"/>
    </source>
</evidence>